<dbReference type="Pfam" id="PF08534">
    <property type="entry name" value="Redoxin"/>
    <property type="match status" value="1"/>
</dbReference>
<keyword evidence="9" id="KW-1185">Reference proteome</keyword>
<evidence type="ECO:0000313" key="9">
    <source>
        <dbReference type="Proteomes" id="UP001500051"/>
    </source>
</evidence>
<evidence type="ECO:0000256" key="5">
    <source>
        <dbReference type="ARBA" id="ARBA00023284"/>
    </source>
</evidence>
<dbReference type="InterPro" id="IPR013740">
    <property type="entry name" value="Redoxin"/>
</dbReference>
<keyword evidence="3" id="KW-0735">Signal-anchor</keyword>
<proteinExistence type="predicted"/>
<dbReference type="InterPro" id="IPR013766">
    <property type="entry name" value="Thioredoxin_domain"/>
</dbReference>
<evidence type="ECO:0000256" key="4">
    <source>
        <dbReference type="ARBA" id="ARBA00023157"/>
    </source>
</evidence>
<reference evidence="9" key="1">
    <citation type="journal article" date="2019" name="Int. J. Syst. Evol. Microbiol.">
        <title>The Global Catalogue of Microorganisms (GCM) 10K type strain sequencing project: providing services to taxonomists for standard genome sequencing and annotation.</title>
        <authorList>
            <consortium name="The Broad Institute Genomics Platform"/>
            <consortium name="The Broad Institute Genome Sequencing Center for Infectious Disease"/>
            <person name="Wu L."/>
            <person name="Ma J."/>
        </authorList>
    </citation>
    <scope>NUCLEOTIDE SEQUENCE [LARGE SCALE GENOMIC DNA]</scope>
    <source>
        <strain evidence="9">JCM 16548</strain>
    </source>
</reference>
<sequence length="205" mass="21660">MVPDMRVLLGRLAVLPVLLATLSGCLSSPPPPAVPGVDTRGQPSLPVTVPNLTGCGVIAQSDPPATPTKAEDALPELSLPCLTAGPPVDLARLSGRPTVVNLWATWCTPCREEMPALQAAHVRYSDVQFLGVNTKDRADWAQEFLPLVNVRYPQVVDADGRLLATLRSPGLPVTVVLDRDGRVAGRQIGKVSAARLDQLIASARG</sequence>
<gene>
    <name evidence="8" type="ORF">GCM10022204_36310</name>
</gene>
<protein>
    <recommendedName>
        <fullName evidence="7">Thioredoxin domain-containing protein</fullName>
    </recommendedName>
</protein>
<feature type="signal peptide" evidence="6">
    <location>
        <begin position="1"/>
        <end position="33"/>
    </location>
</feature>
<dbReference type="PROSITE" id="PS00194">
    <property type="entry name" value="THIOREDOXIN_1"/>
    <property type="match status" value="1"/>
</dbReference>
<evidence type="ECO:0000256" key="3">
    <source>
        <dbReference type="ARBA" id="ARBA00022968"/>
    </source>
</evidence>
<feature type="domain" description="Thioredoxin" evidence="7">
    <location>
        <begin position="68"/>
        <end position="205"/>
    </location>
</feature>
<dbReference type="CDD" id="cd02966">
    <property type="entry name" value="TlpA_like_family"/>
    <property type="match status" value="1"/>
</dbReference>
<keyword evidence="4" id="KW-1015">Disulfide bond</keyword>
<name>A0ABP7E6V0_9ACTN</name>
<dbReference type="Proteomes" id="UP001500051">
    <property type="component" value="Unassembled WGS sequence"/>
</dbReference>
<dbReference type="Gene3D" id="3.40.30.10">
    <property type="entry name" value="Glutaredoxin"/>
    <property type="match status" value="1"/>
</dbReference>
<accession>A0ABP7E6V0</accession>
<evidence type="ECO:0000256" key="6">
    <source>
        <dbReference type="SAM" id="SignalP"/>
    </source>
</evidence>
<comment type="caution">
    <text evidence="8">The sequence shown here is derived from an EMBL/GenBank/DDBJ whole genome shotgun (WGS) entry which is preliminary data.</text>
</comment>
<dbReference type="EMBL" id="BAAAYX010000019">
    <property type="protein sequence ID" value="GAA3713958.1"/>
    <property type="molecule type" value="Genomic_DNA"/>
</dbReference>
<dbReference type="InterPro" id="IPR050553">
    <property type="entry name" value="Thioredoxin_ResA/DsbE_sf"/>
</dbReference>
<feature type="chain" id="PRO_5045627898" description="Thioredoxin domain-containing protein" evidence="6">
    <location>
        <begin position="34"/>
        <end position="205"/>
    </location>
</feature>
<keyword evidence="3" id="KW-0812">Transmembrane</keyword>
<organism evidence="8 9">
    <name type="scientific">Microlunatus aurantiacus</name>
    <dbReference type="NCBI Taxonomy" id="446786"/>
    <lineage>
        <taxon>Bacteria</taxon>
        <taxon>Bacillati</taxon>
        <taxon>Actinomycetota</taxon>
        <taxon>Actinomycetes</taxon>
        <taxon>Propionibacteriales</taxon>
        <taxon>Propionibacteriaceae</taxon>
        <taxon>Microlunatus</taxon>
    </lineage>
</organism>
<dbReference type="InterPro" id="IPR017937">
    <property type="entry name" value="Thioredoxin_CS"/>
</dbReference>
<dbReference type="PROSITE" id="PS51257">
    <property type="entry name" value="PROKAR_LIPOPROTEIN"/>
    <property type="match status" value="1"/>
</dbReference>
<keyword evidence="2" id="KW-0201">Cytochrome c-type biogenesis</keyword>
<dbReference type="PANTHER" id="PTHR42852:SF6">
    <property type="entry name" value="THIOL:DISULFIDE INTERCHANGE PROTEIN DSBE"/>
    <property type="match status" value="1"/>
</dbReference>
<evidence type="ECO:0000256" key="1">
    <source>
        <dbReference type="ARBA" id="ARBA00004196"/>
    </source>
</evidence>
<keyword evidence="5" id="KW-0676">Redox-active center</keyword>
<evidence type="ECO:0000259" key="7">
    <source>
        <dbReference type="PROSITE" id="PS51352"/>
    </source>
</evidence>
<evidence type="ECO:0000313" key="8">
    <source>
        <dbReference type="EMBL" id="GAA3713958.1"/>
    </source>
</evidence>
<keyword evidence="6" id="KW-0732">Signal</keyword>
<dbReference type="PANTHER" id="PTHR42852">
    <property type="entry name" value="THIOL:DISULFIDE INTERCHANGE PROTEIN DSBE"/>
    <property type="match status" value="1"/>
</dbReference>
<dbReference type="PROSITE" id="PS51352">
    <property type="entry name" value="THIOREDOXIN_2"/>
    <property type="match status" value="1"/>
</dbReference>
<comment type="subcellular location">
    <subcellularLocation>
        <location evidence="1">Cell envelope</location>
    </subcellularLocation>
</comment>
<evidence type="ECO:0000256" key="2">
    <source>
        <dbReference type="ARBA" id="ARBA00022748"/>
    </source>
</evidence>
<dbReference type="SUPFAM" id="SSF52833">
    <property type="entry name" value="Thioredoxin-like"/>
    <property type="match status" value="1"/>
</dbReference>
<dbReference type="InterPro" id="IPR036249">
    <property type="entry name" value="Thioredoxin-like_sf"/>
</dbReference>